<keyword evidence="2" id="KW-0472">Membrane</keyword>
<evidence type="ECO:0000313" key="5">
    <source>
        <dbReference type="Proteomes" id="UP000318212"/>
    </source>
</evidence>
<evidence type="ECO:0000256" key="1">
    <source>
        <dbReference type="SAM" id="MobiDB-lite"/>
    </source>
</evidence>
<feature type="region of interest" description="Disordered" evidence="1">
    <location>
        <begin position="241"/>
        <end position="278"/>
    </location>
</feature>
<accession>A0A508A9U5</accession>
<evidence type="ECO:0000259" key="3">
    <source>
        <dbReference type="Pfam" id="PF14258"/>
    </source>
</evidence>
<gene>
    <name evidence="4" type="ORF">FKV25_08600</name>
</gene>
<organism evidence="4 5">
    <name type="scientific">Marilutibacter aestuarii</name>
    <dbReference type="NCBI Taxonomy" id="1706195"/>
    <lineage>
        <taxon>Bacteria</taxon>
        <taxon>Pseudomonadati</taxon>
        <taxon>Pseudomonadota</taxon>
        <taxon>Gammaproteobacteria</taxon>
        <taxon>Lysobacterales</taxon>
        <taxon>Lysobacteraceae</taxon>
        <taxon>Marilutibacter</taxon>
    </lineage>
</organism>
<dbReference type="InterPro" id="IPR025646">
    <property type="entry name" value="DUF4350"/>
</dbReference>
<proteinExistence type="predicted"/>
<dbReference type="EMBL" id="VICE01000083">
    <property type="protein sequence ID" value="TQD45244.1"/>
    <property type="molecule type" value="Genomic_DNA"/>
</dbReference>
<feature type="transmembrane region" description="Helical" evidence="2">
    <location>
        <begin position="49"/>
        <end position="68"/>
    </location>
</feature>
<dbReference type="OrthoDB" id="6638317at2"/>
<feature type="transmembrane region" description="Helical" evidence="2">
    <location>
        <begin position="358"/>
        <end position="383"/>
    </location>
</feature>
<evidence type="ECO:0000256" key="2">
    <source>
        <dbReference type="SAM" id="Phobius"/>
    </source>
</evidence>
<dbReference type="Pfam" id="PF14258">
    <property type="entry name" value="DUF4350"/>
    <property type="match status" value="1"/>
</dbReference>
<keyword evidence="5" id="KW-1185">Reference proteome</keyword>
<keyword evidence="2" id="KW-0812">Transmembrane</keyword>
<evidence type="ECO:0000313" key="4">
    <source>
        <dbReference type="EMBL" id="TQD45244.1"/>
    </source>
</evidence>
<dbReference type="AlphaFoldDB" id="A0A508A9U5"/>
<name>A0A508A9U5_9GAMM</name>
<comment type="caution">
    <text evidence="4">The sequence shown here is derived from an EMBL/GenBank/DDBJ whole genome shotgun (WGS) entry which is preliminary data.</text>
</comment>
<reference evidence="4 5" key="1">
    <citation type="submission" date="2019-06" db="EMBL/GenBank/DDBJ databases">
        <title>Lysobacter alkalisoli sp. nov. isolated from saline soil.</title>
        <authorList>
            <person name="Sun J.-Q."/>
            <person name="Xu L."/>
        </authorList>
    </citation>
    <scope>NUCLEOTIDE SEQUENCE [LARGE SCALE GENOMIC DNA]</scope>
    <source>
        <strain evidence="4 5">JCM 31130</strain>
    </source>
</reference>
<sequence>MAIRRLCRPPAVRRGIRGATGPAGRSFPLAPGGGAVHAGAGMSPRNRGIALGLAIGLPLAIALGTWWFTTHEQVEEEVDLPPFGEYTYNPLYVLGLSLREAGWTVDMRQRLDGGEVAPGGRDTVLLLNDPRRLSAADSRALLDFVEGGGHLIVRTPPPEGLTVEANAPLLEAVGVSLGRSAGCTPLIVEGEDSHVEFCSGRAFDLSTRPPVAWEPDALNGHPVDAGGVPDPASAAVDAYPVDGPGDGQADEGETGAPAKRGKTIAKAGRYDGGDEEDPVTATVRARREALAAANDVGRYVYARLPHGRGSVDVVAELDFLTNEKLRDAPHVALTRQLFAPNDRAGTAHLLYAAEMPSLWRWLFLHSWMAWLPLLLALFAWLWARMPRFGPLLPSPPGERRSLLEHVRASGDLAWRYGYGHVLHEAVRAAFMARLRRRDPQAAALEGDAQAVLIAERFGMTPNDVRDALSTPPARDPAAFRARIATLIRLRNQL</sequence>
<feature type="domain" description="DUF4350" evidence="3">
    <location>
        <begin position="89"/>
        <end position="337"/>
    </location>
</feature>
<keyword evidence="2" id="KW-1133">Transmembrane helix</keyword>
<protein>
    <submittedName>
        <fullName evidence="4">DUF4350 domain-containing protein</fullName>
    </submittedName>
</protein>
<dbReference type="Proteomes" id="UP000318212">
    <property type="component" value="Unassembled WGS sequence"/>
</dbReference>